<reference evidence="2 3" key="1">
    <citation type="journal article" date="2022" name="G3 (Bethesda)">
        <title>Whole-genome sequence and methylome profiling of the almond [Prunus dulcis (Mill.) D.A. Webb] cultivar 'Nonpareil'.</title>
        <authorList>
            <person name="D'Amico-Willman K.M."/>
            <person name="Ouma W.Z."/>
            <person name="Meulia T."/>
            <person name="Sideli G.M."/>
            <person name="Gradziel T.M."/>
            <person name="Fresnedo-Ramirez J."/>
        </authorList>
    </citation>
    <scope>NUCLEOTIDE SEQUENCE [LARGE SCALE GENOMIC DNA]</scope>
    <source>
        <strain evidence="2">Clone GOH B32 T37-40</strain>
    </source>
</reference>
<dbReference type="AlphaFoldDB" id="A0AAD4WQI7"/>
<gene>
    <name evidence="2" type="ORF">L3X38_000652</name>
</gene>
<keyword evidence="3" id="KW-1185">Reference proteome</keyword>
<evidence type="ECO:0000313" key="3">
    <source>
        <dbReference type="Proteomes" id="UP001054821"/>
    </source>
</evidence>
<evidence type="ECO:0000259" key="1">
    <source>
        <dbReference type="Pfam" id="PF07727"/>
    </source>
</evidence>
<feature type="domain" description="Reverse transcriptase Ty1/copia-type" evidence="1">
    <location>
        <begin position="1"/>
        <end position="112"/>
    </location>
</feature>
<dbReference type="PANTHER" id="PTHR11439">
    <property type="entry name" value="GAG-POL-RELATED RETROTRANSPOSON"/>
    <property type="match status" value="1"/>
</dbReference>
<organism evidence="2 3">
    <name type="scientific">Prunus dulcis</name>
    <name type="common">Almond</name>
    <name type="synonym">Amygdalus dulcis</name>
    <dbReference type="NCBI Taxonomy" id="3755"/>
    <lineage>
        <taxon>Eukaryota</taxon>
        <taxon>Viridiplantae</taxon>
        <taxon>Streptophyta</taxon>
        <taxon>Embryophyta</taxon>
        <taxon>Tracheophyta</taxon>
        <taxon>Spermatophyta</taxon>
        <taxon>Magnoliopsida</taxon>
        <taxon>eudicotyledons</taxon>
        <taxon>Gunneridae</taxon>
        <taxon>Pentapetalae</taxon>
        <taxon>rosids</taxon>
        <taxon>fabids</taxon>
        <taxon>Rosales</taxon>
        <taxon>Rosaceae</taxon>
        <taxon>Amygdaloideae</taxon>
        <taxon>Amygdaleae</taxon>
        <taxon>Prunus</taxon>
    </lineage>
</organism>
<dbReference type="InterPro" id="IPR043502">
    <property type="entry name" value="DNA/RNA_pol_sf"/>
</dbReference>
<sequence>MYMTQPPGFIDPLQPSHVYKLNKAIYGLKQAPRAWFHHMTCFLLSVGFVQSLADSSLFVHQFGGHTIYFLFYVDDIVSTCSDDRLLQSFIDALGRGLDIKDLGNLHYFLGLQHDMLLSKPVSTPMSAKAILTSNDGDLLSNPSVFREIIGSLQNLTITRPDIAFAVNYIAQFMSQPRTPHLIAAKRILQPRLSSFNVSAESEYRFLSHASAESTWLAFLLYELGAQIQFPILLHCDNPSATYMASNPVFHACTKHIELDYHFVREKVALGSHRVCFILSIDQPADLLAKPLHKHHHVLLTRKLVRAGPPSLREGVREISSSLSKLIV</sequence>
<dbReference type="Pfam" id="PF07727">
    <property type="entry name" value="RVT_2"/>
    <property type="match status" value="1"/>
</dbReference>
<accession>A0AAD4WQI7</accession>
<dbReference type="InterPro" id="IPR013103">
    <property type="entry name" value="RVT_2"/>
</dbReference>
<comment type="caution">
    <text evidence="2">The sequence shown here is derived from an EMBL/GenBank/DDBJ whole genome shotgun (WGS) entry which is preliminary data.</text>
</comment>
<evidence type="ECO:0000313" key="2">
    <source>
        <dbReference type="EMBL" id="KAI5347765.1"/>
    </source>
</evidence>
<proteinExistence type="predicted"/>
<name>A0AAD4WQI7_PRUDU</name>
<dbReference type="CDD" id="cd09272">
    <property type="entry name" value="RNase_HI_RT_Ty1"/>
    <property type="match status" value="1"/>
</dbReference>
<dbReference type="EMBL" id="JAJFAZ020000001">
    <property type="protein sequence ID" value="KAI5347765.1"/>
    <property type="molecule type" value="Genomic_DNA"/>
</dbReference>
<dbReference type="Proteomes" id="UP001054821">
    <property type="component" value="Chromosome 1"/>
</dbReference>
<protein>
    <recommendedName>
        <fullName evidence="1">Reverse transcriptase Ty1/copia-type domain-containing protein</fullName>
    </recommendedName>
</protein>
<dbReference type="SUPFAM" id="SSF56672">
    <property type="entry name" value="DNA/RNA polymerases"/>
    <property type="match status" value="1"/>
</dbReference>
<dbReference type="PANTHER" id="PTHR11439:SF463">
    <property type="entry name" value="REVERSE TRANSCRIPTASE TY1_COPIA-TYPE DOMAIN-CONTAINING PROTEIN"/>
    <property type="match status" value="1"/>
</dbReference>